<dbReference type="STRING" id="1797471.A3A71_03425"/>
<accession>A0A1F5ECH0</accession>
<dbReference type="EMBL" id="MEZX01000001">
    <property type="protein sequence ID" value="OGD65108.1"/>
    <property type="molecule type" value="Genomic_DNA"/>
</dbReference>
<feature type="domain" description="YdbS-like PH" evidence="2">
    <location>
        <begin position="110"/>
        <end position="185"/>
    </location>
</feature>
<evidence type="ECO:0000256" key="1">
    <source>
        <dbReference type="SAM" id="Phobius"/>
    </source>
</evidence>
<feature type="transmembrane region" description="Helical" evidence="1">
    <location>
        <begin position="69"/>
        <end position="97"/>
    </location>
</feature>
<keyword evidence="1" id="KW-0472">Membrane</keyword>
<comment type="caution">
    <text evidence="3">The sequence shown here is derived from an EMBL/GenBank/DDBJ whole genome shotgun (WGS) entry which is preliminary data.</text>
</comment>
<organism evidence="3 4">
    <name type="scientific">Candidatus Berkelbacteria bacterium RIFCSPLOWO2_01_FULL_50_28</name>
    <dbReference type="NCBI Taxonomy" id="1797471"/>
    <lineage>
        <taxon>Bacteria</taxon>
        <taxon>Candidatus Berkelbacteria</taxon>
    </lineage>
</organism>
<dbReference type="PANTHER" id="PTHR37938">
    <property type="entry name" value="BLL0215 PROTEIN"/>
    <property type="match status" value="1"/>
</dbReference>
<evidence type="ECO:0000313" key="3">
    <source>
        <dbReference type="EMBL" id="OGD65108.1"/>
    </source>
</evidence>
<name>A0A1F5ECH0_9BACT</name>
<gene>
    <name evidence="3" type="ORF">A3A71_03425</name>
</gene>
<evidence type="ECO:0000313" key="4">
    <source>
        <dbReference type="Proteomes" id="UP000177481"/>
    </source>
</evidence>
<dbReference type="AlphaFoldDB" id="A0A1F5ECH0"/>
<keyword evidence="1" id="KW-1133">Transmembrane helix</keyword>
<dbReference type="PANTHER" id="PTHR37938:SF1">
    <property type="entry name" value="BLL0215 PROTEIN"/>
    <property type="match status" value="1"/>
</dbReference>
<dbReference type="Proteomes" id="UP000177481">
    <property type="component" value="Unassembled WGS sequence"/>
</dbReference>
<reference evidence="3 4" key="1">
    <citation type="journal article" date="2016" name="Nat. Commun.">
        <title>Thousands of microbial genomes shed light on interconnected biogeochemical processes in an aquifer system.</title>
        <authorList>
            <person name="Anantharaman K."/>
            <person name="Brown C.T."/>
            <person name="Hug L.A."/>
            <person name="Sharon I."/>
            <person name="Castelle C.J."/>
            <person name="Probst A.J."/>
            <person name="Thomas B.C."/>
            <person name="Singh A."/>
            <person name="Wilkins M.J."/>
            <person name="Karaoz U."/>
            <person name="Brodie E.L."/>
            <person name="Williams K.H."/>
            <person name="Hubbard S.S."/>
            <person name="Banfield J.F."/>
        </authorList>
    </citation>
    <scope>NUCLEOTIDE SEQUENCE [LARGE SCALE GENOMIC DNA]</scope>
</reference>
<dbReference type="InterPro" id="IPR005182">
    <property type="entry name" value="YdbS-like_PH"/>
</dbReference>
<evidence type="ECO:0000259" key="2">
    <source>
        <dbReference type="Pfam" id="PF03703"/>
    </source>
</evidence>
<keyword evidence="1" id="KW-0812">Transmembrane</keyword>
<feature type="transmembrane region" description="Helical" evidence="1">
    <location>
        <begin position="38"/>
        <end position="63"/>
    </location>
</feature>
<sequence length="198" mass="22496">MSHLVQFDVDVNDPAFLYLNLHTDEEIKVVVRRHWAGFLGTIAISLAMAIFPVLVIILSHYVFDAPSNFTFFLIVLVASYYLFLLTFIFGAWINYYYDIIFITSERLLNVAQEGLLSRQVSELSLGQVQNVSAEVSGFIQNYFNYGHLVVETAGEGSGETQSKFGLQGYFTIPDLPDPNRLARIILELHRSIHVKEKL</sequence>
<protein>
    <recommendedName>
        <fullName evidence="2">YdbS-like PH domain-containing protein</fullName>
    </recommendedName>
</protein>
<proteinExistence type="predicted"/>
<dbReference type="Pfam" id="PF03703">
    <property type="entry name" value="bPH_2"/>
    <property type="match status" value="1"/>
</dbReference>